<dbReference type="GO" id="GO:0004553">
    <property type="term" value="F:hydrolase activity, hydrolyzing O-glycosyl compounds"/>
    <property type="evidence" value="ECO:0007669"/>
    <property type="project" value="InterPro"/>
</dbReference>
<dbReference type="InParanoid" id="A0A167JBL3"/>
<dbReference type="PANTHER" id="PTHR47052:SF3">
    <property type="entry name" value="INGRESSION PROTEIN 1"/>
    <property type="match status" value="1"/>
</dbReference>
<reference evidence="5" key="1">
    <citation type="submission" date="2015-06" db="EMBL/GenBank/DDBJ databases">
        <title>Expansion of signal transduction pathways in fungi by whole-genome duplication.</title>
        <authorList>
            <consortium name="DOE Joint Genome Institute"/>
            <person name="Corrochano L.M."/>
            <person name="Kuo A."/>
            <person name="Marcet-Houben M."/>
            <person name="Polaino S."/>
            <person name="Salamov A."/>
            <person name="Villalobos J.M."/>
            <person name="Alvarez M.I."/>
            <person name="Avalos J."/>
            <person name="Benito E.P."/>
            <person name="Benoit I."/>
            <person name="Burger G."/>
            <person name="Camino L.P."/>
            <person name="Canovas D."/>
            <person name="Cerda-Olmedo E."/>
            <person name="Cheng J.-F."/>
            <person name="Dominguez A."/>
            <person name="Elias M."/>
            <person name="Eslava A.P."/>
            <person name="Glaser F."/>
            <person name="Grimwood J."/>
            <person name="Gutierrez G."/>
            <person name="Heitman J."/>
            <person name="Henrissat B."/>
            <person name="Iturriaga E.A."/>
            <person name="Lang B.F."/>
            <person name="Lavin J.L."/>
            <person name="Lee S."/>
            <person name="Li W."/>
            <person name="Lindquist E."/>
            <person name="Lopez-Garcia S."/>
            <person name="Luque E.M."/>
            <person name="Marcos A.T."/>
            <person name="Martin J."/>
            <person name="McCluskey K."/>
            <person name="Medina H.R."/>
            <person name="Miralles-Duran A."/>
            <person name="Miyazaki A."/>
            <person name="Munoz-Torres E."/>
            <person name="Oguiza J.A."/>
            <person name="Ohm R."/>
            <person name="Olmedo M."/>
            <person name="Orejas M."/>
            <person name="Ortiz-Castellanos L."/>
            <person name="Pisabarro A.G."/>
            <person name="Rodriguez-Romero J."/>
            <person name="Ruiz-Herrera J."/>
            <person name="Ruiz-Vazquez R."/>
            <person name="Sanz C."/>
            <person name="Schackwitz W."/>
            <person name="Schmutz J."/>
            <person name="Shahriari M."/>
            <person name="Shelest E."/>
            <person name="Silva-Franco F."/>
            <person name="Soanes D."/>
            <person name="Syed K."/>
            <person name="Tagua V.G."/>
            <person name="Talbot N.J."/>
            <person name="Thon M."/>
            <person name="De vries R.P."/>
            <person name="Wiebenga A."/>
            <person name="Yadav J.S."/>
            <person name="Braun E.L."/>
            <person name="Baker S."/>
            <person name="Garre V."/>
            <person name="Horwitz B."/>
            <person name="Torres-Martinez S."/>
            <person name="Idnurm A."/>
            <person name="Herrera-Estrella A."/>
            <person name="Gabaldon T."/>
            <person name="Grigoriev I.V."/>
        </authorList>
    </citation>
    <scope>NUCLEOTIDE SEQUENCE [LARGE SCALE GENOMIC DNA]</scope>
    <source>
        <strain evidence="5">NRRL 1555(-)</strain>
    </source>
</reference>
<dbReference type="Pfam" id="PF00168">
    <property type="entry name" value="C2"/>
    <property type="match status" value="1"/>
</dbReference>
<dbReference type="OrthoDB" id="270970at2759"/>
<dbReference type="Pfam" id="PF02839">
    <property type="entry name" value="CBM_5_12"/>
    <property type="match status" value="1"/>
</dbReference>
<feature type="compositionally biased region" description="Low complexity" evidence="2">
    <location>
        <begin position="330"/>
        <end position="340"/>
    </location>
</feature>
<organism evidence="4 5">
    <name type="scientific">Phycomyces blakesleeanus (strain ATCC 8743b / DSM 1359 / FGSC 10004 / NBRC 33097 / NRRL 1555)</name>
    <dbReference type="NCBI Taxonomy" id="763407"/>
    <lineage>
        <taxon>Eukaryota</taxon>
        <taxon>Fungi</taxon>
        <taxon>Fungi incertae sedis</taxon>
        <taxon>Mucoromycota</taxon>
        <taxon>Mucoromycotina</taxon>
        <taxon>Mucoromycetes</taxon>
        <taxon>Mucorales</taxon>
        <taxon>Phycomycetaceae</taxon>
        <taxon>Phycomyces</taxon>
    </lineage>
</organism>
<feature type="compositionally biased region" description="Basic and acidic residues" evidence="2">
    <location>
        <begin position="291"/>
        <end position="328"/>
    </location>
</feature>
<evidence type="ECO:0000313" key="4">
    <source>
        <dbReference type="EMBL" id="OAD65658.1"/>
    </source>
</evidence>
<keyword evidence="5" id="KW-1185">Reference proteome</keyword>
<accession>A0A167JBL3</accession>
<feature type="domain" description="C2" evidence="3">
    <location>
        <begin position="21"/>
        <end position="140"/>
    </location>
</feature>
<feature type="compositionally biased region" description="Basic and acidic residues" evidence="2">
    <location>
        <begin position="227"/>
        <end position="284"/>
    </location>
</feature>
<dbReference type="GO" id="GO:0030246">
    <property type="term" value="F:carbohydrate binding"/>
    <property type="evidence" value="ECO:0007669"/>
    <property type="project" value="InterPro"/>
</dbReference>
<dbReference type="InterPro" id="IPR036573">
    <property type="entry name" value="CBM_sf_5/12"/>
</dbReference>
<dbReference type="VEuPathDB" id="FungiDB:PHYBLDRAFT_79921"/>
<dbReference type="GO" id="GO:0005576">
    <property type="term" value="C:extracellular region"/>
    <property type="evidence" value="ECO:0007669"/>
    <property type="project" value="InterPro"/>
</dbReference>
<feature type="compositionally biased region" description="Basic residues" evidence="2">
    <location>
        <begin position="359"/>
        <end position="370"/>
    </location>
</feature>
<dbReference type="SUPFAM" id="SSF49562">
    <property type="entry name" value="C2 domain (Calcium/lipid-binding domain, CaLB)"/>
    <property type="match status" value="1"/>
</dbReference>
<evidence type="ECO:0000259" key="3">
    <source>
        <dbReference type="PROSITE" id="PS50004"/>
    </source>
</evidence>
<protein>
    <recommendedName>
        <fullName evidence="3">C2 domain-containing protein</fullName>
    </recommendedName>
</protein>
<dbReference type="CDD" id="cd12214">
    <property type="entry name" value="ChiA1_BD"/>
    <property type="match status" value="1"/>
</dbReference>
<dbReference type="InterPro" id="IPR003610">
    <property type="entry name" value="CBM5/12"/>
</dbReference>
<keyword evidence="1" id="KW-0378">Hydrolase</keyword>
<dbReference type="InterPro" id="IPR052981">
    <property type="entry name" value="Ingression_C2_domain"/>
</dbReference>
<dbReference type="AlphaFoldDB" id="A0A167JBL3"/>
<dbReference type="RefSeq" id="XP_018283698.1">
    <property type="nucleotide sequence ID" value="XM_018443526.1"/>
</dbReference>
<dbReference type="SUPFAM" id="SSF51055">
    <property type="entry name" value="Carbohydrate binding domain"/>
    <property type="match status" value="1"/>
</dbReference>
<dbReference type="Gene3D" id="2.60.40.150">
    <property type="entry name" value="C2 domain"/>
    <property type="match status" value="1"/>
</dbReference>
<sequence>MTNSFTESSSFTASSSYVEENGEVIHRSTNFQSSHSQSTTLTIVAHGASELINVETMGKQDPFLQFSLDYTNAKSYQKTFTHKKAGAEATWNQTFVLPLQGQPDLYIEVMDEESTFAEVIGFAAIPINQVVHAQGATFNGIFEIFAVNGKRAGQVHLTLSAQGFPNSVTQSFEQQVIRGQSYIKEEHLKRVKSLRNKALGTDIAMGVLGSALAVGVGFLGKKTYSDHQKAEEEEAQKEAQEKEEEARRVEERETFEREKREFEEQRVAAETERKQREEREESHRVQQTNTRRQESESHNSSERREESSSEHRESSSKSKSKKREERRNRGSGSDSNSDSDSGSDSDSDSGSGSDEEKRCRRKEKKEKKEKKRCERKEKRNNSCERKEKRGSGKEWDPVGTYSTGDRVKYHGHTYICLQGHSSNPTWKPDVAHSLWESA</sequence>
<dbReference type="InterPro" id="IPR035892">
    <property type="entry name" value="C2_domain_sf"/>
</dbReference>
<dbReference type="EMBL" id="KV441009">
    <property type="protein sequence ID" value="OAD65658.1"/>
    <property type="molecule type" value="Genomic_DNA"/>
</dbReference>
<evidence type="ECO:0000313" key="5">
    <source>
        <dbReference type="Proteomes" id="UP000077315"/>
    </source>
</evidence>
<proteinExistence type="predicted"/>
<feature type="compositionally biased region" description="Basic and acidic residues" evidence="2">
    <location>
        <begin position="371"/>
        <end position="396"/>
    </location>
</feature>
<evidence type="ECO:0000256" key="2">
    <source>
        <dbReference type="SAM" id="MobiDB-lite"/>
    </source>
</evidence>
<dbReference type="Gene3D" id="2.10.10.20">
    <property type="entry name" value="Carbohydrate-binding module superfamily 5/12"/>
    <property type="match status" value="1"/>
</dbReference>
<evidence type="ECO:0000256" key="1">
    <source>
        <dbReference type="ARBA" id="ARBA00022801"/>
    </source>
</evidence>
<dbReference type="GO" id="GO:0005975">
    <property type="term" value="P:carbohydrate metabolic process"/>
    <property type="evidence" value="ECO:0007669"/>
    <property type="project" value="InterPro"/>
</dbReference>
<dbReference type="PANTHER" id="PTHR47052">
    <property type="entry name" value="CONSERVED SERINE PROLINE-RICH PROTEIN (AFU_ORTHOLOGUE AFUA_2G01790)"/>
    <property type="match status" value="1"/>
</dbReference>
<dbReference type="GeneID" id="29004431"/>
<dbReference type="Proteomes" id="UP000077315">
    <property type="component" value="Unassembled WGS sequence"/>
</dbReference>
<feature type="region of interest" description="Disordered" evidence="2">
    <location>
        <begin position="227"/>
        <end position="405"/>
    </location>
</feature>
<name>A0A167JBL3_PHYB8</name>
<dbReference type="InterPro" id="IPR000008">
    <property type="entry name" value="C2_dom"/>
</dbReference>
<dbReference type="PROSITE" id="PS50004">
    <property type="entry name" value="C2"/>
    <property type="match status" value="1"/>
</dbReference>
<gene>
    <name evidence="4" type="ORF">PHYBLDRAFT_79921</name>
</gene>
<dbReference type="STRING" id="763407.A0A167JBL3"/>
<dbReference type="SMART" id="SM00239">
    <property type="entry name" value="C2"/>
    <property type="match status" value="1"/>
</dbReference>